<evidence type="ECO:0000313" key="3">
    <source>
        <dbReference type="Proteomes" id="UP001205843"/>
    </source>
</evidence>
<organism evidence="2 3">
    <name type="scientific">Natronocella acetinitrilica</name>
    <dbReference type="NCBI Taxonomy" id="414046"/>
    <lineage>
        <taxon>Bacteria</taxon>
        <taxon>Pseudomonadati</taxon>
        <taxon>Pseudomonadota</taxon>
        <taxon>Gammaproteobacteria</taxon>
        <taxon>Chromatiales</taxon>
        <taxon>Ectothiorhodospiraceae</taxon>
        <taxon>Natronocella</taxon>
    </lineage>
</organism>
<dbReference type="AlphaFoldDB" id="A0AAE3KAK7"/>
<protein>
    <submittedName>
        <fullName evidence="2">DNA-binding MarR family transcriptional regulator</fullName>
    </submittedName>
</protein>
<dbReference type="InterPro" id="IPR000835">
    <property type="entry name" value="HTH_MarR-typ"/>
</dbReference>
<gene>
    <name evidence="2" type="ORF">J2T57_001552</name>
</gene>
<dbReference type="GO" id="GO:0003700">
    <property type="term" value="F:DNA-binding transcription factor activity"/>
    <property type="evidence" value="ECO:0007669"/>
    <property type="project" value="InterPro"/>
</dbReference>
<accession>A0AAE3KAK7</accession>
<evidence type="ECO:0000259" key="1">
    <source>
        <dbReference type="SMART" id="SM00347"/>
    </source>
</evidence>
<dbReference type="RefSeq" id="WP_253476440.1">
    <property type="nucleotide sequence ID" value="NZ_JALJXV010000003.1"/>
</dbReference>
<name>A0AAE3KAK7_9GAMM</name>
<dbReference type="GO" id="GO:0003677">
    <property type="term" value="F:DNA binding"/>
    <property type="evidence" value="ECO:0007669"/>
    <property type="project" value="UniProtKB-KW"/>
</dbReference>
<dbReference type="Pfam" id="PF12802">
    <property type="entry name" value="MarR_2"/>
    <property type="match status" value="1"/>
</dbReference>
<comment type="caution">
    <text evidence="2">The sequence shown here is derived from an EMBL/GenBank/DDBJ whole genome shotgun (WGS) entry which is preliminary data.</text>
</comment>
<evidence type="ECO:0000313" key="2">
    <source>
        <dbReference type="EMBL" id="MCP1674450.1"/>
    </source>
</evidence>
<dbReference type="Gene3D" id="1.10.10.10">
    <property type="entry name" value="Winged helix-like DNA-binding domain superfamily/Winged helix DNA-binding domain"/>
    <property type="match status" value="1"/>
</dbReference>
<keyword evidence="3" id="KW-1185">Reference proteome</keyword>
<proteinExistence type="predicted"/>
<dbReference type="InterPro" id="IPR036390">
    <property type="entry name" value="WH_DNA-bd_sf"/>
</dbReference>
<sequence>MRQDTLAIHTLITTTGHLRALDSRIEAQAVLCFALIAAHPGIAMSDLAERLGLTLGGTSRNISKLCDVGNGLGLVSREEDPVDRRLKRMRLTERGERFCRDLGGALAAITPPREWR</sequence>
<feature type="domain" description="HTH marR-type" evidence="1">
    <location>
        <begin position="16"/>
        <end position="114"/>
    </location>
</feature>
<reference evidence="2" key="1">
    <citation type="submission" date="2022-03" db="EMBL/GenBank/DDBJ databases">
        <title>Genomic Encyclopedia of Type Strains, Phase III (KMG-III): the genomes of soil and plant-associated and newly described type strains.</title>
        <authorList>
            <person name="Whitman W."/>
        </authorList>
    </citation>
    <scope>NUCLEOTIDE SEQUENCE</scope>
    <source>
        <strain evidence="2">ANL 6-2</strain>
    </source>
</reference>
<dbReference type="SUPFAM" id="SSF46785">
    <property type="entry name" value="Winged helix' DNA-binding domain"/>
    <property type="match status" value="1"/>
</dbReference>
<dbReference type="SMART" id="SM00347">
    <property type="entry name" value="HTH_MARR"/>
    <property type="match status" value="1"/>
</dbReference>
<dbReference type="EMBL" id="JALJXV010000003">
    <property type="protein sequence ID" value="MCP1674450.1"/>
    <property type="molecule type" value="Genomic_DNA"/>
</dbReference>
<keyword evidence="2" id="KW-0238">DNA-binding</keyword>
<dbReference type="Proteomes" id="UP001205843">
    <property type="component" value="Unassembled WGS sequence"/>
</dbReference>
<dbReference type="InterPro" id="IPR036388">
    <property type="entry name" value="WH-like_DNA-bd_sf"/>
</dbReference>